<reference evidence="1" key="2">
    <citation type="journal article" date="2015" name="Data Brief">
        <title>Shoot transcriptome of the giant reed, Arundo donax.</title>
        <authorList>
            <person name="Barrero R.A."/>
            <person name="Guerrero F.D."/>
            <person name="Moolhuijzen P."/>
            <person name="Goolsby J.A."/>
            <person name="Tidwell J."/>
            <person name="Bellgard S.E."/>
            <person name="Bellgard M.I."/>
        </authorList>
    </citation>
    <scope>NUCLEOTIDE SEQUENCE</scope>
    <source>
        <tissue evidence="1">Shoot tissue taken approximately 20 cm above the soil surface</tissue>
    </source>
</reference>
<evidence type="ECO:0000313" key="1">
    <source>
        <dbReference type="EMBL" id="JAD26274.1"/>
    </source>
</evidence>
<protein>
    <submittedName>
        <fullName evidence="1">Uncharacterized protein</fullName>
    </submittedName>
</protein>
<accession>A0A0A8YIG1</accession>
<organism evidence="1">
    <name type="scientific">Arundo donax</name>
    <name type="common">Giant reed</name>
    <name type="synonym">Donax arundinaceus</name>
    <dbReference type="NCBI Taxonomy" id="35708"/>
    <lineage>
        <taxon>Eukaryota</taxon>
        <taxon>Viridiplantae</taxon>
        <taxon>Streptophyta</taxon>
        <taxon>Embryophyta</taxon>
        <taxon>Tracheophyta</taxon>
        <taxon>Spermatophyta</taxon>
        <taxon>Magnoliopsida</taxon>
        <taxon>Liliopsida</taxon>
        <taxon>Poales</taxon>
        <taxon>Poaceae</taxon>
        <taxon>PACMAD clade</taxon>
        <taxon>Arundinoideae</taxon>
        <taxon>Arundineae</taxon>
        <taxon>Arundo</taxon>
    </lineage>
</organism>
<sequence length="63" mass="7137">MLGVLNCNVLYAFDGCQLWNQSIDPVVLFFCKTILSFSCVTETHGDMVSSFFRGFVMLIMLFS</sequence>
<dbReference type="AlphaFoldDB" id="A0A0A8YIG1"/>
<dbReference type="EMBL" id="GBRH01271621">
    <property type="protein sequence ID" value="JAD26274.1"/>
    <property type="molecule type" value="Transcribed_RNA"/>
</dbReference>
<name>A0A0A8YIG1_ARUDO</name>
<reference evidence="1" key="1">
    <citation type="submission" date="2014-09" db="EMBL/GenBank/DDBJ databases">
        <authorList>
            <person name="Magalhaes I.L.F."/>
            <person name="Oliveira U."/>
            <person name="Santos F.R."/>
            <person name="Vidigal T.H.D.A."/>
            <person name="Brescovit A.D."/>
            <person name="Santos A.J."/>
        </authorList>
    </citation>
    <scope>NUCLEOTIDE SEQUENCE</scope>
    <source>
        <tissue evidence="1">Shoot tissue taken approximately 20 cm above the soil surface</tissue>
    </source>
</reference>
<proteinExistence type="predicted"/>